<name>A0ACC1N5F9_9PEZI</name>
<keyword evidence="2" id="KW-1185">Reference proteome</keyword>
<protein>
    <submittedName>
        <fullName evidence="1">Uncharacterized protein</fullName>
    </submittedName>
</protein>
<accession>A0ACC1N5F9</accession>
<evidence type="ECO:0000313" key="2">
    <source>
        <dbReference type="Proteomes" id="UP001143856"/>
    </source>
</evidence>
<gene>
    <name evidence="1" type="ORF">NUW58_g8870</name>
</gene>
<proteinExistence type="predicted"/>
<sequence>MPRRKGKPKAKGPAKVKGTPTQHIRERFDSPNRRGNSPFTRPHGHTLADEARNTASNRRGFRGRDARLRYQPVTFVSTGFMDPLKDFELPEQTNPSAQAKAAVPGLDADSNPVTTTLNAAELRTRSPGVNSTAQDEPALAQNKDLDARPEVASDSSEEVILFKGRNHSRRQQKSPSPTLVGDGNDSRKAVVSREINLELRLAEDSTNIATNFDTTSRGEELDFISLSTNSGKHQLSRKPLPNRDLDEDDEEAAIIADYIANVRAGFDDNDEGEEQEEEDIGHPGLGSHPFNILRDLGGTDSDAIPSQPSSGDESGDELDDEEDEEEQHRLELEDEDLALFIAKQEELGLGDDDVILFDGPDPDDGWIAATSMPRRKKGGASKKSRMFQGGSQFPSATRMAEAFDEMDLMDISNSRLRKSKKGIISFDLSDSELEDALNIAIKKDRLKKADKKKAREELRSQGLLGRNVDPNDLRVKYQGGMSLDDLADELEAFMLSTREQLVLPPFDKGARKIVHNIANVFNIKSKSAGAGTGRYPVLYRTKATLPYNEPLFEQAFSRIRRTWFPRVDVDEKVAQQTRILKRAEVRTGKSRTGKSSIVLREGDVVGQHASEIGVENKGRAMLEKMGWSKGMSLGTVETQGIIVPLTHVIKKTKAGLGDI</sequence>
<dbReference type="Proteomes" id="UP001143856">
    <property type="component" value="Unassembled WGS sequence"/>
</dbReference>
<dbReference type="EMBL" id="JAPDGR010002894">
    <property type="protein sequence ID" value="KAJ2973706.1"/>
    <property type="molecule type" value="Genomic_DNA"/>
</dbReference>
<reference evidence="1" key="1">
    <citation type="submission" date="2022-10" db="EMBL/GenBank/DDBJ databases">
        <title>Genome Sequence of Xylaria curta.</title>
        <authorList>
            <person name="Buettner E."/>
        </authorList>
    </citation>
    <scope>NUCLEOTIDE SEQUENCE</scope>
    <source>
        <strain evidence="1">Babe10</strain>
    </source>
</reference>
<organism evidence="1 2">
    <name type="scientific">Xylaria curta</name>
    <dbReference type="NCBI Taxonomy" id="42375"/>
    <lineage>
        <taxon>Eukaryota</taxon>
        <taxon>Fungi</taxon>
        <taxon>Dikarya</taxon>
        <taxon>Ascomycota</taxon>
        <taxon>Pezizomycotina</taxon>
        <taxon>Sordariomycetes</taxon>
        <taxon>Xylariomycetidae</taxon>
        <taxon>Xylariales</taxon>
        <taxon>Xylariaceae</taxon>
        <taxon>Xylaria</taxon>
    </lineage>
</organism>
<evidence type="ECO:0000313" key="1">
    <source>
        <dbReference type="EMBL" id="KAJ2973706.1"/>
    </source>
</evidence>
<comment type="caution">
    <text evidence="1">The sequence shown here is derived from an EMBL/GenBank/DDBJ whole genome shotgun (WGS) entry which is preliminary data.</text>
</comment>